<dbReference type="OrthoDB" id="9806951at2"/>
<dbReference type="InterPro" id="IPR027417">
    <property type="entry name" value="P-loop_NTPase"/>
</dbReference>
<dbReference type="KEGG" id="rue:DT065_04210"/>
<dbReference type="Proteomes" id="UP000252100">
    <property type="component" value="Chromosome"/>
</dbReference>
<dbReference type="Gene3D" id="3.40.50.300">
    <property type="entry name" value="P-loop containing nucleotide triphosphate hydrolases"/>
    <property type="match status" value="2"/>
</dbReference>
<dbReference type="SUPFAM" id="SSF52540">
    <property type="entry name" value="P-loop containing nucleoside triphosphate hydrolases"/>
    <property type="match status" value="1"/>
</dbReference>
<evidence type="ECO:0000313" key="2">
    <source>
        <dbReference type="EMBL" id="AXF55301.1"/>
    </source>
</evidence>
<gene>
    <name evidence="2" type="ORF">DT065_04210</name>
</gene>
<reference evidence="2 3" key="1">
    <citation type="journal article" date="2018" name="J. Microbiol.">
        <title>Salicibibacter kimchii gen. nov., sp. nov., a moderately halophilic and alkalitolerant bacterium in the family Bacillaceae, isolated from kimchi.</title>
        <authorList>
            <person name="Jang J.Y."/>
            <person name="Oh Y.J."/>
            <person name="Lim S.K."/>
            <person name="Park H.K."/>
            <person name="Lee C."/>
            <person name="Kim J.Y."/>
            <person name="Lee M.A."/>
            <person name="Choi H.J."/>
        </authorList>
    </citation>
    <scope>NUCLEOTIDE SEQUENCE [LARGE SCALE GENOMIC DNA]</scope>
    <source>
        <strain evidence="2 3">NKC1-1</strain>
    </source>
</reference>
<dbReference type="PANTHER" id="PTHR42957:SF1">
    <property type="entry name" value="HELICASE MJ1565-RELATED"/>
    <property type="match status" value="1"/>
</dbReference>
<dbReference type="PANTHER" id="PTHR42957">
    <property type="entry name" value="HELICASE MJ1565-RELATED"/>
    <property type="match status" value="1"/>
</dbReference>
<dbReference type="InterPro" id="IPR008571">
    <property type="entry name" value="HerA-like"/>
</dbReference>
<evidence type="ECO:0000259" key="1">
    <source>
        <dbReference type="Pfam" id="PF01935"/>
    </source>
</evidence>
<name>A0A345BWH0_9BACI</name>
<proteinExistence type="predicted"/>
<sequence>MNSPIEIASSLVIGNVESVSSSKIVTLLDIEAPQTTTLNAGIPRAFPKINSYILIPNEGGAVVGLIEWVGIENSMYPKRTGLKDFGLIDLPYPSRKMHLMAIGMLKQEFVDSPPYRKYKLERGVSAFPTVGDKVMLPTKEQLESIIEGDNDQKRFMIGEAPLAQNAKVSVDPDKIFGRHLAVLGNTGSGKSCSVAGVIRWSLENAQEKSKRDKLNARFIILDPNGEYNNAFPDFEKRVFQVKPENEESSLLKVPAWMWNSEEWSVFSNATSQAQKPLLIKSLKEMRTGVDLEESIEKRLYRVIKGRSTQLRVKINSGPEAYSGQYRSKMECGKLLEELQKEIAYYVDQQVEYDLETLHEKVEHIRSSKSWKSKTGTTGYNGFNEPELREILKELESVLDNLPISQEEVITDKGADTPISFEIENLPSHLELTAESSGNIQYVQPLIERIRTMLSDIRMKPIISNEKSESLLGWLNNYIGKDNGENGNITIIDLSLVPSEITHIITSVISRVVFESMQRYRKLNDGKTLPTVLAMEEAHNFIKKNNDENSPSYACTQTFERIAREGRKFGLGLIVSSQRPSELSPTVLSQCNTFLLHRLVNDRDQDLVRRLVPDNVEGLLNDLPSLPSRQAILVGWASLIPIIVNLNELKENQRPRSDDPEFYDVWVGNTERKIDWESIVDDWN</sequence>
<feature type="domain" description="Helicase HerA central" evidence="1">
    <location>
        <begin position="156"/>
        <end position="510"/>
    </location>
</feature>
<dbReference type="Pfam" id="PF01935">
    <property type="entry name" value="DUF87"/>
    <property type="match status" value="1"/>
</dbReference>
<keyword evidence="3" id="KW-1185">Reference proteome</keyword>
<protein>
    <submittedName>
        <fullName evidence="2">DUF87 domain-containing protein</fullName>
    </submittedName>
</protein>
<organism evidence="2 3">
    <name type="scientific">Salicibibacter kimchii</name>
    <dbReference type="NCBI Taxonomy" id="2099786"/>
    <lineage>
        <taxon>Bacteria</taxon>
        <taxon>Bacillati</taxon>
        <taxon>Bacillota</taxon>
        <taxon>Bacilli</taxon>
        <taxon>Bacillales</taxon>
        <taxon>Bacillaceae</taxon>
        <taxon>Salicibibacter</taxon>
    </lineage>
</organism>
<evidence type="ECO:0000313" key="3">
    <source>
        <dbReference type="Proteomes" id="UP000252100"/>
    </source>
</evidence>
<accession>A0A345BWH0</accession>
<dbReference type="InterPro" id="IPR002789">
    <property type="entry name" value="HerA_central"/>
</dbReference>
<dbReference type="AlphaFoldDB" id="A0A345BWH0"/>
<dbReference type="EMBL" id="CP031092">
    <property type="protein sequence ID" value="AXF55301.1"/>
    <property type="molecule type" value="Genomic_DNA"/>
</dbReference>